<dbReference type="InterPro" id="IPR000668">
    <property type="entry name" value="Peptidase_C1A_C"/>
</dbReference>
<name>A0A1V4IK44_9CLOT</name>
<dbReference type="PANTHER" id="PTHR12411">
    <property type="entry name" value="CYSTEINE PROTEASE FAMILY C1-RELATED"/>
    <property type="match status" value="1"/>
</dbReference>
<dbReference type="AlphaFoldDB" id="A0A1V4IK44"/>
<feature type="domain" description="Peptidase C1A papain C-terminal" evidence="2">
    <location>
        <begin position="102"/>
        <end position="323"/>
    </location>
</feature>
<evidence type="ECO:0000256" key="1">
    <source>
        <dbReference type="ARBA" id="ARBA00008455"/>
    </source>
</evidence>
<dbReference type="InterPro" id="IPR025660">
    <property type="entry name" value="Pept_his_AS"/>
</dbReference>
<dbReference type="SUPFAM" id="SSF54001">
    <property type="entry name" value="Cysteine proteinases"/>
    <property type="match status" value="1"/>
</dbReference>
<keyword evidence="3" id="KW-0378">Hydrolase</keyword>
<keyword evidence="3" id="KW-0645">Protease</keyword>
<accession>A0A1V4IK44</accession>
<dbReference type="Pfam" id="PF00112">
    <property type="entry name" value="Peptidase_C1"/>
    <property type="match status" value="1"/>
</dbReference>
<dbReference type="Pfam" id="PF18560">
    <property type="entry name" value="Lectin_like"/>
    <property type="match status" value="1"/>
</dbReference>
<evidence type="ECO:0000313" key="4">
    <source>
        <dbReference type="Proteomes" id="UP000190080"/>
    </source>
</evidence>
<proteinExistence type="inferred from homology"/>
<evidence type="ECO:0000259" key="2">
    <source>
        <dbReference type="SMART" id="SM00645"/>
    </source>
</evidence>
<dbReference type="Proteomes" id="UP000190080">
    <property type="component" value="Unassembled WGS sequence"/>
</dbReference>
<sequence>MKKTLKRKMLPLITVLVFLFETLVIPWNTVYAQKSRLNFKKEPLSNEFIKYTQNKKQNIVKSSNQTDDKHEKNYGHIISPSNNTHYFPKEGHKFTFSKAEGLPAKYDLRKLKRITPIRDQGTLGTCWAFAAYGSLESTLLPKEKQDFSENNLINKSGFDNNYNDGGYPGMAIAYLSRWNGPVSEKEDKYTGKIKRSPSNLQPQKHIQNADYITGNDIDSLYANIKKAIITSGAIDTGMYMNEDKYYDDEHYSYYCDHKKKKYYINHEVDIVGWDDNFSRNKFESPSGKKPSHNGAFIVRNSWGKDWGDNGYFYISYEDVYAFTENVAFNDAEDTDNYTSEYSYDPLGVTDWYGYEEDTAYAANVFTATSNSVISAVAFYTKTQDTSYEIKIYNNVNGNSFTDLKLTKSGTIEYGGYHTIKLDTGVQLEKNKEFAVSIKFTSPGSKYPLPIEDPIDGYSSRATANPDESYISDDGIVWYDLTKEDECKNTNVCIKAFTSDSTNAENTFKKTKR</sequence>
<dbReference type="PROSITE" id="PS00639">
    <property type="entry name" value="THIOL_PROTEASE_HIS"/>
    <property type="match status" value="1"/>
</dbReference>
<dbReference type="GO" id="GO:0008234">
    <property type="term" value="F:cysteine-type peptidase activity"/>
    <property type="evidence" value="ECO:0007669"/>
    <property type="project" value="InterPro"/>
</dbReference>
<comment type="similarity">
    <text evidence="1">Belongs to the peptidase C1 family.</text>
</comment>
<dbReference type="CDD" id="cd02619">
    <property type="entry name" value="Peptidase_C1"/>
    <property type="match status" value="1"/>
</dbReference>
<evidence type="ECO:0000313" key="3">
    <source>
        <dbReference type="EMBL" id="OPJ60200.1"/>
    </source>
</evidence>
<dbReference type="EMBL" id="MZGV01000034">
    <property type="protein sequence ID" value="OPJ60200.1"/>
    <property type="molecule type" value="Genomic_DNA"/>
</dbReference>
<protein>
    <submittedName>
        <fullName evidence="3">Papain family cysteine protease</fullName>
    </submittedName>
</protein>
<dbReference type="Gene3D" id="3.90.70.10">
    <property type="entry name" value="Cysteine proteinases"/>
    <property type="match status" value="1"/>
</dbReference>
<dbReference type="STRING" id="1450648.CLORY_29210"/>
<dbReference type="GO" id="GO:0006508">
    <property type="term" value="P:proteolysis"/>
    <property type="evidence" value="ECO:0007669"/>
    <property type="project" value="UniProtKB-KW"/>
</dbReference>
<reference evidence="3 4" key="1">
    <citation type="submission" date="2017-03" db="EMBL/GenBank/DDBJ databases">
        <title>Genome sequence of Clostridium oryzae DSM 28571.</title>
        <authorList>
            <person name="Poehlein A."/>
            <person name="Daniel R."/>
        </authorList>
    </citation>
    <scope>NUCLEOTIDE SEQUENCE [LARGE SCALE GENOMIC DNA]</scope>
    <source>
        <strain evidence="3 4">DSM 28571</strain>
    </source>
</reference>
<organism evidence="3 4">
    <name type="scientific">Clostridium oryzae</name>
    <dbReference type="NCBI Taxonomy" id="1450648"/>
    <lineage>
        <taxon>Bacteria</taxon>
        <taxon>Bacillati</taxon>
        <taxon>Bacillota</taxon>
        <taxon>Clostridia</taxon>
        <taxon>Eubacteriales</taxon>
        <taxon>Clostridiaceae</taxon>
        <taxon>Clostridium</taxon>
    </lineage>
</organism>
<comment type="caution">
    <text evidence="3">The sequence shown here is derived from an EMBL/GenBank/DDBJ whole genome shotgun (WGS) entry which is preliminary data.</text>
</comment>
<dbReference type="InterPro" id="IPR000169">
    <property type="entry name" value="Pept_cys_AS"/>
</dbReference>
<dbReference type="InterPro" id="IPR013128">
    <property type="entry name" value="Peptidase_C1A"/>
</dbReference>
<dbReference type="InterPro" id="IPR040528">
    <property type="entry name" value="Lectin-like"/>
</dbReference>
<dbReference type="PROSITE" id="PS00139">
    <property type="entry name" value="THIOL_PROTEASE_CYS"/>
    <property type="match status" value="1"/>
</dbReference>
<gene>
    <name evidence="3" type="ORF">CLORY_29210</name>
</gene>
<dbReference type="InterPro" id="IPR038765">
    <property type="entry name" value="Papain-like_cys_pep_sf"/>
</dbReference>
<dbReference type="RefSeq" id="WP_169911636.1">
    <property type="nucleotide sequence ID" value="NZ_MZGV01000034.1"/>
</dbReference>
<dbReference type="SMART" id="SM00645">
    <property type="entry name" value="Pept_C1"/>
    <property type="match status" value="1"/>
</dbReference>
<keyword evidence="4" id="KW-1185">Reference proteome</keyword>